<dbReference type="PANTHER" id="PTHR33178">
    <property type="match status" value="1"/>
</dbReference>
<dbReference type="EMBL" id="JBJKBG010000011">
    <property type="protein sequence ID" value="KAL3717545.1"/>
    <property type="molecule type" value="Genomic_DNA"/>
</dbReference>
<name>A0ABD3ISK7_EUCGL</name>
<proteinExistence type="predicted"/>
<comment type="caution">
    <text evidence="4">The sequence shown here is derived from an EMBL/GenBank/DDBJ whole genome shotgun (WGS) entry which is preliminary data.</text>
</comment>
<dbReference type="AlphaFoldDB" id="A0ABD3ISK7"/>
<evidence type="ECO:0000313" key="5">
    <source>
        <dbReference type="Proteomes" id="UP001634007"/>
    </source>
</evidence>
<organism evidence="4 5">
    <name type="scientific">Eucalyptus globulus</name>
    <name type="common">Tasmanian blue gum</name>
    <dbReference type="NCBI Taxonomy" id="34317"/>
    <lineage>
        <taxon>Eukaryota</taxon>
        <taxon>Viridiplantae</taxon>
        <taxon>Streptophyta</taxon>
        <taxon>Embryophyta</taxon>
        <taxon>Tracheophyta</taxon>
        <taxon>Spermatophyta</taxon>
        <taxon>Magnoliopsida</taxon>
        <taxon>eudicotyledons</taxon>
        <taxon>Gunneridae</taxon>
        <taxon>Pentapetalae</taxon>
        <taxon>rosids</taxon>
        <taxon>malvids</taxon>
        <taxon>Myrtales</taxon>
        <taxon>Myrtaceae</taxon>
        <taxon>Myrtoideae</taxon>
        <taxon>Eucalypteae</taxon>
        <taxon>Eucalyptus</taxon>
    </lineage>
</organism>
<dbReference type="PROSITE" id="PS51502">
    <property type="entry name" value="S_R_A_B_BARREL"/>
    <property type="match status" value="1"/>
</dbReference>
<evidence type="ECO:0000256" key="1">
    <source>
        <dbReference type="ARBA" id="ARBA00011738"/>
    </source>
</evidence>
<feature type="region of interest" description="Disordered" evidence="2">
    <location>
        <begin position="1"/>
        <end position="21"/>
    </location>
</feature>
<keyword evidence="5" id="KW-1185">Reference proteome</keyword>
<dbReference type="Gene3D" id="3.30.70.100">
    <property type="match status" value="1"/>
</dbReference>
<comment type="subunit">
    <text evidence="1">Homodimer.</text>
</comment>
<dbReference type="Proteomes" id="UP001634007">
    <property type="component" value="Unassembled WGS sequence"/>
</dbReference>
<reference evidence="4 5" key="1">
    <citation type="submission" date="2024-11" db="EMBL/GenBank/DDBJ databases">
        <title>Chromosome-level genome assembly of Eucalyptus globulus Labill. provides insights into its genome evolution.</title>
        <authorList>
            <person name="Li X."/>
        </authorList>
    </citation>
    <scope>NUCLEOTIDE SEQUENCE [LARGE SCALE GENOMIC DNA]</scope>
    <source>
        <strain evidence="4">CL2024</strain>
        <tissue evidence="4">Fresh tender leaves</tissue>
    </source>
</reference>
<sequence length="131" mass="15223">MEEVSQPKEKAMEEASRSKEKTMEEVKGFVRRVLLFKFKAETAPDHVKQLIKDYSNLVNLIESLKTWHMGKDASIENLHEGFTHVFELTFEDAEGIAAYMVHPAHLEFHERISPHLEKIVVIDYKPTSFHT</sequence>
<feature type="domain" description="Stress-response A/B barrel" evidence="3">
    <location>
        <begin position="30"/>
        <end position="124"/>
    </location>
</feature>
<dbReference type="SMART" id="SM00886">
    <property type="entry name" value="Dabb"/>
    <property type="match status" value="1"/>
</dbReference>
<dbReference type="PANTHER" id="PTHR33178:SF10">
    <property type="entry name" value="STRESS-RESPONSE A_B BARREL DOMAIN-CONTAINING PROTEIN"/>
    <property type="match status" value="1"/>
</dbReference>
<accession>A0ABD3ISK7</accession>
<dbReference type="Pfam" id="PF07876">
    <property type="entry name" value="Dabb"/>
    <property type="match status" value="1"/>
</dbReference>
<dbReference type="SUPFAM" id="SSF54909">
    <property type="entry name" value="Dimeric alpha+beta barrel"/>
    <property type="match status" value="1"/>
</dbReference>
<protein>
    <recommendedName>
        <fullName evidence="3">Stress-response A/B barrel domain-containing protein</fullName>
    </recommendedName>
</protein>
<dbReference type="InterPro" id="IPR044662">
    <property type="entry name" value="HS1/DABB1-like"/>
</dbReference>
<evidence type="ECO:0000256" key="2">
    <source>
        <dbReference type="SAM" id="MobiDB-lite"/>
    </source>
</evidence>
<evidence type="ECO:0000313" key="4">
    <source>
        <dbReference type="EMBL" id="KAL3717545.1"/>
    </source>
</evidence>
<evidence type="ECO:0000259" key="3">
    <source>
        <dbReference type="PROSITE" id="PS51502"/>
    </source>
</evidence>
<dbReference type="InterPro" id="IPR013097">
    <property type="entry name" value="Dabb"/>
</dbReference>
<gene>
    <name evidence="4" type="ORF">ACJRO7_009045</name>
</gene>
<dbReference type="InterPro" id="IPR011008">
    <property type="entry name" value="Dimeric_a/b-barrel"/>
</dbReference>